<keyword evidence="2" id="KW-1185">Reference proteome</keyword>
<protein>
    <submittedName>
        <fullName evidence="1">F-box domain-containing protein</fullName>
    </submittedName>
</protein>
<evidence type="ECO:0000313" key="1">
    <source>
        <dbReference type="EMBL" id="KAK7055390.1"/>
    </source>
</evidence>
<organism evidence="1 2">
    <name type="scientific">Favolaschia claudopus</name>
    <dbReference type="NCBI Taxonomy" id="2862362"/>
    <lineage>
        <taxon>Eukaryota</taxon>
        <taxon>Fungi</taxon>
        <taxon>Dikarya</taxon>
        <taxon>Basidiomycota</taxon>
        <taxon>Agaricomycotina</taxon>
        <taxon>Agaricomycetes</taxon>
        <taxon>Agaricomycetidae</taxon>
        <taxon>Agaricales</taxon>
        <taxon>Marasmiineae</taxon>
        <taxon>Mycenaceae</taxon>
        <taxon>Favolaschia</taxon>
    </lineage>
</organism>
<dbReference type="SUPFAM" id="SSF52058">
    <property type="entry name" value="L domain-like"/>
    <property type="match status" value="1"/>
</dbReference>
<reference evidence="1 2" key="1">
    <citation type="journal article" date="2024" name="J Genomics">
        <title>Draft genome sequencing and assembly of Favolaschia claudopus CIRM-BRFM 2984 isolated from oak limbs.</title>
        <authorList>
            <person name="Navarro D."/>
            <person name="Drula E."/>
            <person name="Chaduli D."/>
            <person name="Cazenave R."/>
            <person name="Ahrendt S."/>
            <person name="Wang J."/>
            <person name="Lipzen A."/>
            <person name="Daum C."/>
            <person name="Barry K."/>
            <person name="Grigoriev I.V."/>
            <person name="Favel A."/>
            <person name="Rosso M.N."/>
            <person name="Martin F."/>
        </authorList>
    </citation>
    <scope>NUCLEOTIDE SEQUENCE [LARGE SCALE GENOMIC DNA]</scope>
    <source>
        <strain evidence="1 2">CIRM-BRFM 2984</strain>
    </source>
</reference>
<dbReference type="Proteomes" id="UP001362999">
    <property type="component" value="Unassembled WGS sequence"/>
</dbReference>
<dbReference type="AlphaFoldDB" id="A0AAW0DVI4"/>
<comment type="caution">
    <text evidence="1">The sequence shown here is derived from an EMBL/GenBank/DDBJ whole genome shotgun (WGS) entry which is preliminary data.</text>
</comment>
<dbReference type="Gene3D" id="3.80.10.10">
    <property type="entry name" value="Ribonuclease Inhibitor"/>
    <property type="match status" value="1"/>
</dbReference>
<evidence type="ECO:0000313" key="2">
    <source>
        <dbReference type="Proteomes" id="UP001362999"/>
    </source>
</evidence>
<proteinExistence type="predicted"/>
<accession>A0AAW0DVI4</accession>
<sequence length="678" mass="76699">MRENLLPDELVSEILLPALKIPDELFSNTENISPFATYNESTSAYLLVCKSWLRVATPLLYNVVVLRSKAQAKALATALAANSQLGHFIKKLRVEGGFGAPMQNILRCSPNVTDLFLTLDIYSSDNTGGLCRGLSLINPTRFILHQDSRHKPLDNKAVSQLLAALSNCLVKWTNLVAFHCPFGQYSPPFQKALLPSVTTKPLHTLSIPSIGALSWAYSTFKTCPLKTISIKDPLTFWDRDDMPDDDPVLLSLLKFTKHPTEWDLLALRDEVTADLPLIAPSLNPSFVPMANAPKPVQDELWSHILSLAMPPRKLRLLLVSKTFHRLALSHYYTRIVVRRSEDLPQLASILMRDSTLCSHIRGLTFSWYTWSEQNLDNSLERPPEGKLSRTESIFAILSRTNNLLHFGNTRRATDISMTFSDMVRESHISWDAFETLARCSGSTLHHLSGPIFRREHATVTAFENLKALRVLVWNCTTVFSDVEDVSDTALPNLEELRIQSSHSSFLSVLSRMKLTSLRRAVIGDRYHASLETFLQTHGPKLSDLCVSRGILSAIGVELFDLCPNITLLTIWNSYEIIAPSFKNLHPSHSVPSLLKITFDGEYYNVKVKDSEWDIFFANFKPQCLVGLRDLQFKFFQWPTTERDIAKSSWVRWAEIMLVRGVHLLDSSGTKWRPRLKVK</sequence>
<dbReference type="InterPro" id="IPR032675">
    <property type="entry name" value="LRR_dom_sf"/>
</dbReference>
<name>A0AAW0DVI4_9AGAR</name>
<gene>
    <name evidence="1" type="ORF">R3P38DRAFT_1355107</name>
</gene>
<dbReference type="EMBL" id="JAWWNJ010000005">
    <property type="protein sequence ID" value="KAK7055390.1"/>
    <property type="molecule type" value="Genomic_DNA"/>
</dbReference>